<organism evidence="2 3">
    <name type="scientific">Hungatella hathewayi</name>
    <dbReference type="NCBI Taxonomy" id="154046"/>
    <lineage>
        <taxon>Bacteria</taxon>
        <taxon>Bacillati</taxon>
        <taxon>Bacillota</taxon>
        <taxon>Clostridia</taxon>
        <taxon>Lachnospirales</taxon>
        <taxon>Lachnospiraceae</taxon>
        <taxon>Hungatella</taxon>
    </lineage>
</organism>
<dbReference type="PANTHER" id="PTHR43649">
    <property type="entry name" value="ARABINOSE-BINDING PROTEIN-RELATED"/>
    <property type="match status" value="1"/>
</dbReference>
<gene>
    <name evidence="2" type="primary">lipO_10</name>
    <name evidence="2" type="ORF">ERS852407_04784</name>
</gene>
<dbReference type="AlphaFoldDB" id="A0A174JZ50"/>
<dbReference type="PROSITE" id="PS51257">
    <property type="entry name" value="PROKAR_LIPOPROTEIN"/>
    <property type="match status" value="1"/>
</dbReference>
<dbReference type="Proteomes" id="UP000095651">
    <property type="component" value="Unassembled WGS sequence"/>
</dbReference>
<evidence type="ECO:0000313" key="2">
    <source>
        <dbReference type="EMBL" id="CUP03891.1"/>
    </source>
</evidence>
<feature type="chain" id="PRO_5038639852" evidence="1">
    <location>
        <begin position="24"/>
        <end position="571"/>
    </location>
</feature>
<dbReference type="RefSeq" id="WP_055658961.1">
    <property type="nucleotide sequence ID" value="NZ_CABIXC010000016.1"/>
</dbReference>
<feature type="signal peptide" evidence="1">
    <location>
        <begin position="1"/>
        <end position="23"/>
    </location>
</feature>
<dbReference type="Gene3D" id="3.40.190.10">
    <property type="entry name" value="Periplasmic binding protein-like II"/>
    <property type="match status" value="2"/>
</dbReference>
<sequence length="571" mass="62758">MRKNGKRAAALGMAAVMAAAALSGCQKGNGGPAGGTDRAEGDTTAAVTEAQGSGDNKLVVAIQTNSYVTDYDNNYFTKYLEDKLGIEIEFYQLPAATDEVRTKVSLMATSNDNLPDVLIVDNALTPETILEYGSSGVFLPLNEYTEDASRMPNYNAIPEEDKKVMEAAQTMADGNMYSLSKYEPETWNVTPNRMFINKAWIDKLGLTMPTTTDELKTILKAFHDQDPNGNGVQDEIGAYGYQAGGYGQNITAALMNSFEFWNGGNLNGGLALDKDGKTVIAPFTTEGWKAGLTYMNDLYKEGLLSPAIFTDDDTQFKATLNEETNVVGLVSFGSLSNYPDAANNSNYLEMEILNPVKGPDGTNYTPYTEYSPNQEFFIFNGCKNVDLAVKLADAFYDHEASTVARFGEKGVDYTEDPAELEKMNNAYVAAGLCDKVTLAYISNYWLEPAAKTWHGVSPRYASLAEMNTVANGMVTYNPEDKTQLNAKSYEYYFDKHPEKVLPLLHYTEDEAGQIQEALSNIPTYVNQTMAEFITGARDIESGWDAYMSELKGMGLDEWQKCAQAAYDRSVE</sequence>
<name>A0A174JZ50_9FIRM</name>
<dbReference type="PANTHER" id="PTHR43649:SF12">
    <property type="entry name" value="DIACETYLCHITOBIOSE BINDING PROTEIN DASA"/>
    <property type="match status" value="1"/>
</dbReference>
<proteinExistence type="predicted"/>
<keyword evidence="1" id="KW-0732">Signal</keyword>
<dbReference type="SUPFAM" id="SSF53850">
    <property type="entry name" value="Periplasmic binding protein-like II"/>
    <property type="match status" value="1"/>
</dbReference>
<reference evidence="2 3" key="1">
    <citation type="submission" date="2015-09" db="EMBL/GenBank/DDBJ databases">
        <authorList>
            <consortium name="Pathogen Informatics"/>
        </authorList>
    </citation>
    <scope>NUCLEOTIDE SEQUENCE [LARGE SCALE GENOMIC DNA]</scope>
    <source>
        <strain evidence="2 3">2789STDY5608850</strain>
    </source>
</reference>
<evidence type="ECO:0000256" key="1">
    <source>
        <dbReference type="SAM" id="SignalP"/>
    </source>
</evidence>
<accession>A0A174JZ50</accession>
<dbReference type="EMBL" id="CYZE01000016">
    <property type="protein sequence ID" value="CUP03891.1"/>
    <property type="molecule type" value="Genomic_DNA"/>
</dbReference>
<evidence type="ECO:0000313" key="3">
    <source>
        <dbReference type="Proteomes" id="UP000095651"/>
    </source>
</evidence>
<dbReference type="InterPro" id="IPR050490">
    <property type="entry name" value="Bact_solute-bd_prot1"/>
</dbReference>
<protein>
    <submittedName>
        <fullName evidence="2">Family 1 extracellular solute-binding protein</fullName>
    </submittedName>
</protein>